<evidence type="ECO:0000313" key="1">
    <source>
        <dbReference type="EMBL" id="CEY57237.1"/>
    </source>
</evidence>
<protein>
    <submittedName>
        <fullName evidence="1">Uncharacterized protein</fullName>
    </submittedName>
</protein>
<evidence type="ECO:0000313" key="2">
    <source>
        <dbReference type="Proteomes" id="UP000048179"/>
    </source>
</evidence>
<dbReference type="AlphaFoldDB" id="A0A2N9ZYA4"/>
<name>A0A2N9ZYA4_9STRE</name>
<proteinExistence type="predicted"/>
<dbReference type="EMBL" id="CFGT01000003">
    <property type="protein sequence ID" value="CEY57237.1"/>
    <property type="molecule type" value="Genomic_DNA"/>
</dbReference>
<accession>A0A2N9ZYA4</accession>
<organism evidence="1 2">
    <name type="scientific">Streptococcus pseudopneumoniae</name>
    <dbReference type="NCBI Taxonomy" id="257758"/>
    <lineage>
        <taxon>Bacteria</taxon>
        <taxon>Bacillati</taxon>
        <taxon>Bacillota</taxon>
        <taxon>Bacilli</taxon>
        <taxon>Lactobacillales</taxon>
        <taxon>Streptococcaceae</taxon>
        <taxon>Streptococcus</taxon>
    </lineage>
</organism>
<sequence length="42" mass="5027">MQGEKKDKIPAKKTEIENTIVSNKGPTFLRFLILFYYIQFYL</sequence>
<dbReference type="Proteomes" id="UP000048179">
    <property type="component" value="Unassembled WGS sequence"/>
</dbReference>
<reference evidence="1 2" key="1">
    <citation type="submission" date="2015-03" db="EMBL/GenBank/DDBJ databases">
        <authorList>
            <consortium name="Pathogen Informatics"/>
        </authorList>
    </citation>
    <scope>NUCLEOTIDE SEQUENCE [LARGE SCALE GENOMIC DNA]</scope>
    <source>
        <strain evidence="1 2">SMRU737</strain>
    </source>
</reference>
<gene>
    <name evidence="1" type="ORF">ERS020247_00495</name>
</gene>